<name>A0ABS4G6I1_9CLOT</name>
<dbReference type="EC" id="3.1.4.-" evidence="2"/>
<dbReference type="InterPro" id="IPR000979">
    <property type="entry name" value="Phosphodiesterase_MJ0936/Vps29"/>
</dbReference>
<reference evidence="4 5" key="1">
    <citation type="submission" date="2021-03" db="EMBL/GenBank/DDBJ databases">
        <title>Genomic Encyclopedia of Type Strains, Phase IV (KMG-IV): sequencing the most valuable type-strain genomes for metagenomic binning, comparative biology and taxonomic classification.</title>
        <authorList>
            <person name="Goeker M."/>
        </authorList>
    </citation>
    <scope>NUCLEOTIDE SEQUENCE [LARGE SCALE GENOMIC DNA]</scope>
    <source>
        <strain evidence="4 5">DSM 6139</strain>
    </source>
</reference>
<keyword evidence="2" id="KW-0479">Metal-binding</keyword>
<proteinExistence type="inferred from homology"/>
<dbReference type="Gene3D" id="3.60.21.10">
    <property type="match status" value="1"/>
</dbReference>
<evidence type="ECO:0000256" key="1">
    <source>
        <dbReference type="ARBA" id="ARBA00008950"/>
    </source>
</evidence>
<feature type="domain" description="Calcineurin-like phosphoesterase" evidence="3">
    <location>
        <begin position="1"/>
        <end position="147"/>
    </location>
</feature>
<dbReference type="InterPro" id="IPR024654">
    <property type="entry name" value="Calcineurin-like_PHP_lpxH"/>
</dbReference>
<comment type="cofactor">
    <cofactor evidence="2">
        <name>a divalent metal cation</name>
        <dbReference type="ChEBI" id="CHEBI:60240"/>
    </cofactor>
</comment>
<gene>
    <name evidence="4" type="ORF">J2Z34_002685</name>
</gene>
<sequence length="162" mass="17458">MLIAVVSDTHRRTTRIKQAIAIIGKANPDKVIHLGDNMDDADLMEAMLGMEIITVPGNCDYSADRDFKVIEAGHLKIFATHGHSYGVKRGLHELAKAAKDHGCHIALYGHTHVASEDLMDGILTFNPGSAAEPRGGQKPTIGFIEIKGNNTGFRFAGIDAGR</sequence>
<protein>
    <recommendedName>
        <fullName evidence="2">Phosphoesterase</fullName>
        <ecNumber evidence="2">3.1.4.-</ecNumber>
    </recommendedName>
</protein>
<dbReference type="SUPFAM" id="SSF56300">
    <property type="entry name" value="Metallo-dependent phosphatases"/>
    <property type="match status" value="1"/>
</dbReference>
<comment type="caution">
    <text evidence="4">The sequence shown here is derived from an EMBL/GenBank/DDBJ whole genome shotgun (WGS) entry which is preliminary data.</text>
</comment>
<dbReference type="EMBL" id="JAGGKC010000025">
    <property type="protein sequence ID" value="MBP1920187.1"/>
    <property type="molecule type" value="Genomic_DNA"/>
</dbReference>
<dbReference type="NCBIfam" id="TIGR00040">
    <property type="entry name" value="yfcE"/>
    <property type="match status" value="1"/>
</dbReference>
<dbReference type="Pfam" id="PF12850">
    <property type="entry name" value="Metallophos_2"/>
    <property type="match status" value="1"/>
</dbReference>
<evidence type="ECO:0000259" key="3">
    <source>
        <dbReference type="Pfam" id="PF12850"/>
    </source>
</evidence>
<comment type="similarity">
    <text evidence="1 2">Belongs to the metallophosphoesterase superfamily. YfcE family.</text>
</comment>
<organism evidence="4 5">
    <name type="scientific">Youngiibacter multivorans</name>
    <dbReference type="NCBI Taxonomy" id="937251"/>
    <lineage>
        <taxon>Bacteria</taxon>
        <taxon>Bacillati</taxon>
        <taxon>Bacillota</taxon>
        <taxon>Clostridia</taxon>
        <taxon>Eubacteriales</taxon>
        <taxon>Clostridiaceae</taxon>
        <taxon>Youngiibacter</taxon>
    </lineage>
</organism>
<evidence type="ECO:0000256" key="2">
    <source>
        <dbReference type="RuleBase" id="RU362039"/>
    </source>
</evidence>
<accession>A0ABS4G6I1</accession>
<dbReference type="InterPro" id="IPR029052">
    <property type="entry name" value="Metallo-depent_PP-like"/>
</dbReference>
<evidence type="ECO:0000313" key="5">
    <source>
        <dbReference type="Proteomes" id="UP001519271"/>
    </source>
</evidence>
<dbReference type="PANTHER" id="PTHR11124">
    <property type="entry name" value="VACUOLAR SORTING PROTEIN VPS29"/>
    <property type="match status" value="1"/>
</dbReference>
<keyword evidence="5" id="KW-1185">Reference proteome</keyword>
<evidence type="ECO:0000313" key="4">
    <source>
        <dbReference type="EMBL" id="MBP1920187.1"/>
    </source>
</evidence>
<dbReference type="Proteomes" id="UP001519271">
    <property type="component" value="Unassembled WGS sequence"/>
</dbReference>
<dbReference type="RefSeq" id="WP_209460367.1">
    <property type="nucleotide sequence ID" value="NZ_JAGGKC010000025.1"/>
</dbReference>